<evidence type="ECO:0000313" key="5">
    <source>
        <dbReference type="Proteomes" id="UP001597304"/>
    </source>
</evidence>
<name>A0ABW4KTP2_9BURK</name>
<dbReference type="PANTHER" id="PTHR36837:SF5">
    <property type="entry name" value="POLY-3-HYDROXYBUTYRATE SYNTHASE"/>
    <property type="match status" value="1"/>
</dbReference>
<keyword evidence="1" id="KW-0808">Transferase</keyword>
<dbReference type="SUPFAM" id="SSF53474">
    <property type="entry name" value="alpha/beta-Hydrolases"/>
    <property type="match status" value="1"/>
</dbReference>
<comment type="caution">
    <text evidence="4">The sequence shown here is derived from an EMBL/GenBank/DDBJ whole genome shotgun (WGS) entry which is preliminary data.</text>
</comment>
<keyword evidence="2" id="KW-0012">Acyltransferase</keyword>
<dbReference type="PANTHER" id="PTHR36837">
    <property type="entry name" value="POLY(3-HYDROXYALKANOATE) POLYMERASE SUBUNIT PHAC"/>
    <property type="match status" value="1"/>
</dbReference>
<sequence length="527" mass="58207">MTPDSLQRLFEDWTRHWMLPQQTPGEGAAPGALASDPRFKDPAWTATPYGRFLLKWYEAAGQTAQHVGELGNQLPAHQKNLWNFYVQYAVDALSPSNYFLTNPQALQKALDTQGKSVLTGLTRALEDLQNNALPASTDASAFTVGGNLANTAGAVVFQNEVFQLLQYQPLTAKVSAVPVVVVPPCVNKYYAFDLNEQKSFVKYLVEQGMQVFMVSWRNPHAGTTQAGWEEYIYDGVHKAIKVTCDVASSPRTNLLAWCIGGALSFSALSVMTAAEKKRIASATFLTTLVDYSDHGDVGIFIDPPQVAAMEPRLRMKGVMPGQDLAKAMAMLHAKDSIWHFYVSNYLLGDNIPPFDVLYWNSDTANVPANLYQYYVENMYLKNLMREPGALQLRGRKSDPGNLDMPCCFVSATEDHIVPWKTTLLGLDLVSGPAEFLLTEGGHVSGTVINHPAKSRKSYWFNGPRTTDPEAWQAGAEKHQGSWWPEWQRWVAQFSGKQVAAPQALGSADWPVIEAAPGSYVLEIVPQG</sequence>
<dbReference type="InterPro" id="IPR010941">
    <property type="entry name" value="PhaC_N"/>
</dbReference>
<gene>
    <name evidence="4" type="ORF">ACFSF0_11080</name>
</gene>
<dbReference type="InterPro" id="IPR051321">
    <property type="entry name" value="PHA/PHB_synthase"/>
</dbReference>
<feature type="domain" description="Poly-beta-hydroxybutyrate polymerase N-terminal" evidence="3">
    <location>
        <begin position="36"/>
        <end position="204"/>
    </location>
</feature>
<evidence type="ECO:0000313" key="4">
    <source>
        <dbReference type="EMBL" id="MFD1711154.1"/>
    </source>
</evidence>
<proteinExistence type="predicted"/>
<protein>
    <submittedName>
        <fullName evidence="4">PHA/PHB synthase family protein</fullName>
    </submittedName>
</protein>
<dbReference type="Pfam" id="PF07167">
    <property type="entry name" value="PhaC_N"/>
    <property type="match status" value="1"/>
</dbReference>
<dbReference type="EMBL" id="JBHUEJ010000021">
    <property type="protein sequence ID" value="MFD1711154.1"/>
    <property type="molecule type" value="Genomic_DNA"/>
</dbReference>
<accession>A0ABW4KTP2</accession>
<organism evidence="4 5">
    <name type="scientific">Ottowia flava</name>
    <dbReference type="NCBI Taxonomy" id="2675430"/>
    <lineage>
        <taxon>Bacteria</taxon>
        <taxon>Pseudomonadati</taxon>
        <taxon>Pseudomonadota</taxon>
        <taxon>Betaproteobacteria</taxon>
        <taxon>Burkholderiales</taxon>
        <taxon>Comamonadaceae</taxon>
        <taxon>Ottowia</taxon>
    </lineage>
</organism>
<reference evidence="5" key="1">
    <citation type="journal article" date="2019" name="Int. J. Syst. Evol. Microbiol.">
        <title>The Global Catalogue of Microorganisms (GCM) 10K type strain sequencing project: providing services to taxonomists for standard genome sequencing and annotation.</title>
        <authorList>
            <consortium name="The Broad Institute Genomics Platform"/>
            <consortium name="The Broad Institute Genome Sequencing Center for Infectious Disease"/>
            <person name="Wu L."/>
            <person name="Ma J."/>
        </authorList>
    </citation>
    <scope>NUCLEOTIDE SEQUENCE [LARGE SCALE GENOMIC DNA]</scope>
    <source>
        <strain evidence="5">LMG 29247</strain>
    </source>
</reference>
<evidence type="ECO:0000259" key="3">
    <source>
        <dbReference type="Pfam" id="PF07167"/>
    </source>
</evidence>
<dbReference type="RefSeq" id="WP_187265735.1">
    <property type="nucleotide sequence ID" value="NZ_JBHUEJ010000021.1"/>
</dbReference>
<evidence type="ECO:0000256" key="2">
    <source>
        <dbReference type="ARBA" id="ARBA00023315"/>
    </source>
</evidence>
<dbReference type="Proteomes" id="UP001597304">
    <property type="component" value="Unassembled WGS sequence"/>
</dbReference>
<dbReference type="Gene3D" id="3.40.50.1820">
    <property type="entry name" value="alpha/beta hydrolase"/>
    <property type="match status" value="1"/>
</dbReference>
<dbReference type="InterPro" id="IPR029058">
    <property type="entry name" value="AB_hydrolase_fold"/>
</dbReference>
<keyword evidence="5" id="KW-1185">Reference proteome</keyword>
<evidence type="ECO:0000256" key="1">
    <source>
        <dbReference type="ARBA" id="ARBA00022679"/>
    </source>
</evidence>